<reference evidence="3" key="5">
    <citation type="submission" date="2018-04" db="UniProtKB">
        <authorList>
            <consortium name="EnsemblFungi"/>
        </authorList>
    </citation>
    <scope>IDENTIFICATION</scope>
    <source>
        <strain evidence="3">R3-111a-1</strain>
    </source>
</reference>
<organism evidence="2">
    <name type="scientific">Gaeumannomyces tritici (strain R3-111a-1)</name>
    <name type="common">Wheat and barley take-all root rot fungus</name>
    <name type="synonym">Gaeumannomyces graminis var. tritici</name>
    <dbReference type="NCBI Taxonomy" id="644352"/>
    <lineage>
        <taxon>Eukaryota</taxon>
        <taxon>Fungi</taxon>
        <taxon>Dikarya</taxon>
        <taxon>Ascomycota</taxon>
        <taxon>Pezizomycotina</taxon>
        <taxon>Sordariomycetes</taxon>
        <taxon>Sordariomycetidae</taxon>
        <taxon>Magnaporthales</taxon>
        <taxon>Magnaporthaceae</taxon>
        <taxon>Gaeumannomyces</taxon>
    </lineage>
</organism>
<reference evidence="4" key="1">
    <citation type="submission" date="2010-07" db="EMBL/GenBank/DDBJ databases">
        <title>The genome sequence of Gaeumannomyces graminis var. tritici strain R3-111a-1.</title>
        <authorList>
            <consortium name="The Broad Institute Genome Sequencing Platform"/>
            <person name="Ma L.-J."/>
            <person name="Dead R."/>
            <person name="Young S."/>
            <person name="Zeng Q."/>
            <person name="Koehrsen M."/>
            <person name="Alvarado L."/>
            <person name="Berlin A."/>
            <person name="Chapman S.B."/>
            <person name="Chen Z."/>
            <person name="Freedman E."/>
            <person name="Gellesch M."/>
            <person name="Goldberg J."/>
            <person name="Griggs A."/>
            <person name="Gujja S."/>
            <person name="Heilman E.R."/>
            <person name="Heiman D."/>
            <person name="Hepburn T."/>
            <person name="Howarth C."/>
            <person name="Jen D."/>
            <person name="Larson L."/>
            <person name="Mehta T."/>
            <person name="Neiman D."/>
            <person name="Pearson M."/>
            <person name="Roberts A."/>
            <person name="Saif S."/>
            <person name="Shea T."/>
            <person name="Shenoy N."/>
            <person name="Sisk P."/>
            <person name="Stolte C."/>
            <person name="Sykes S."/>
            <person name="Walk T."/>
            <person name="White J."/>
            <person name="Yandava C."/>
            <person name="Haas B."/>
            <person name="Nusbaum C."/>
            <person name="Birren B."/>
        </authorList>
    </citation>
    <scope>NUCLEOTIDE SEQUENCE [LARGE SCALE GENOMIC DNA]</scope>
    <source>
        <strain evidence="4">R3-111a-1</strain>
    </source>
</reference>
<protein>
    <submittedName>
        <fullName evidence="2 3">Uncharacterized protein</fullName>
    </submittedName>
</protein>
<evidence type="ECO:0000313" key="3">
    <source>
        <dbReference type="EnsemblFungi" id="EJT68323"/>
    </source>
</evidence>
<dbReference type="EMBL" id="GL385530">
    <property type="protein sequence ID" value="EJT68323.1"/>
    <property type="molecule type" value="Genomic_DNA"/>
</dbReference>
<reference evidence="2" key="2">
    <citation type="submission" date="2010-07" db="EMBL/GenBank/DDBJ databases">
        <authorList>
            <consortium name="The Broad Institute Genome Sequencing Platform"/>
            <consortium name="Broad Institute Genome Sequencing Center for Infectious Disease"/>
            <person name="Ma L.-J."/>
            <person name="Dead R."/>
            <person name="Young S."/>
            <person name="Zeng Q."/>
            <person name="Koehrsen M."/>
            <person name="Alvarado L."/>
            <person name="Berlin A."/>
            <person name="Chapman S.B."/>
            <person name="Chen Z."/>
            <person name="Freedman E."/>
            <person name="Gellesch M."/>
            <person name="Goldberg J."/>
            <person name="Griggs A."/>
            <person name="Gujja S."/>
            <person name="Heilman E.R."/>
            <person name="Heiman D."/>
            <person name="Hepburn T."/>
            <person name="Howarth C."/>
            <person name="Jen D."/>
            <person name="Larson L."/>
            <person name="Mehta T."/>
            <person name="Neiman D."/>
            <person name="Pearson M."/>
            <person name="Roberts A."/>
            <person name="Saif S."/>
            <person name="Shea T."/>
            <person name="Shenoy N."/>
            <person name="Sisk P."/>
            <person name="Stolte C."/>
            <person name="Sykes S."/>
            <person name="Walk T."/>
            <person name="White J."/>
            <person name="Yandava C."/>
            <person name="Haas B."/>
            <person name="Nusbaum C."/>
            <person name="Birren B."/>
        </authorList>
    </citation>
    <scope>NUCLEOTIDE SEQUENCE</scope>
    <source>
        <strain evidence="2">R3-111a-1</strain>
    </source>
</reference>
<dbReference type="RefSeq" id="XP_009230288.1">
    <property type="nucleotide sequence ID" value="XM_009232024.1"/>
</dbReference>
<reference evidence="2" key="3">
    <citation type="submission" date="2010-09" db="EMBL/GenBank/DDBJ databases">
        <title>Annotation of Gaeumannomyces graminis var. tritici R3-111a-1.</title>
        <authorList>
            <consortium name="The Broad Institute Genome Sequencing Platform"/>
            <person name="Ma L.-J."/>
            <person name="Dead R."/>
            <person name="Young S.K."/>
            <person name="Zeng Q."/>
            <person name="Gargeya S."/>
            <person name="Fitzgerald M."/>
            <person name="Haas B."/>
            <person name="Abouelleil A."/>
            <person name="Alvarado L."/>
            <person name="Arachchi H.M."/>
            <person name="Berlin A."/>
            <person name="Brown A."/>
            <person name="Chapman S.B."/>
            <person name="Chen Z."/>
            <person name="Dunbar C."/>
            <person name="Freedman E."/>
            <person name="Gearin G."/>
            <person name="Gellesch M."/>
            <person name="Goldberg J."/>
            <person name="Griggs A."/>
            <person name="Gujja S."/>
            <person name="Heiman D."/>
            <person name="Howarth C."/>
            <person name="Larson L."/>
            <person name="Lui A."/>
            <person name="MacDonald P.J.P."/>
            <person name="Mehta T."/>
            <person name="Montmayeur A."/>
            <person name="Murphy C."/>
            <person name="Neiman D."/>
            <person name="Pearson M."/>
            <person name="Priest M."/>
            <person name="Roberts A."/>
            <person name="Saif S."/>
            <person name="Shea T."/>
            <person name="Shenoy N."/>
            <person name="Sisk P."/>
            <person name="Stolte C."/>
            <person name="Sykes S."/>
            <person name="Yandava C."/>
            <person name="Wortman J."/>
            <person name="Nusbaum C."/>
            <person name="Birren B."/>
        </authorList>
    </citation>
    <scope>NUCLEOTIDE SEQUENCE</scope>
    <source>
        <strain evidence="2">R3-111a-1</strain>
    </source>
</reference>
<evidence type="ECO:0000313" key="2">
    <source>
        <dbReference type="EMBL" id="EJT68323.1"/>
    </source>
</evidence>
<dbReference type="Proteomes" id="UP000006039">
    <property type="component" value="Unassembled WGS sequence"/>
</dbReference>
<dbReference type="GeneID" id="20354555"/>
<reference evidence="3" key="4">
    <citation type="journal article" date="2015" name="G3 (Bethesda)">
        <title>Genome sequences of three phytopathogenic species of the Magnaporthaceae family of fungi.</title>
        <authorList>
            <person name="Okagaki L.H."/>
            <person name="Nunes C.C."/>
            <person name="Sailsbery J."/>
            <person name="Clay B."/>
            <person name="Brown D."/>
            <person name="John T."/>
            <person name="Oh Y."/>
            <person name="Young N."/>
            <person name="Fitzgerald M."/>
            <person name="Haas B.J."/>
            <person name="Zeng Q."/>
            <person name="Young S."/>
            <person name="Adiconis X."/>
            <person name="Fan L."/>
            <person name="Levin J.Z."/>
            <person name="Mitchell T.K."/>
            <person name="Okubara P.A."/>
            <person name="Farman M.L."/>
            <person name="Kohn L.M."/>
            <person name="Birren B."/>
            <person name="Ma L.-J."/>
            <person name="Dean R.A."/>
        </authorList>
    </citation>
    <scope>NUCLEOTIDE SEQUENCE</scope>
    <source>
        <strain evidence="3">R3-111a-1</strain>
    </source>
</reference>
<name>J3PKN4_GAET3</name>
<evidence type="ECO:0000256" key="1">
    <source>
        <dbReference type="SAM" id="MobiDB-lite"/>
    </source>
</evidence>
<dbReference type="EnsemblFungi" id="EJT68323">
    <property type="protein sequence ID" value="EJT68323"/>
    <property type="gene ID" value="GGTG_14097"/>
</dbReference>
<sequence length="60" mass="6277">MAGPRISMFLVEGGSSDADKVSRRGGQESLSPSLFVGSSAQGQEICHIREGLDSNDAKLP</sequence>
<keyword evidence="4" id="KW-1185">Reference proteome</keyword>
<feature type="region of interest" description="Disordered" evidence="1">
    <location>
        <begin position="1"/>
        <end position="36"/>
    </location>
</feature>
<dbReference type="HOGENOM" id="CLU_2941871_0_0_1"/>
<dbReference type="VEuPathDB" id="FungiDB:GGTG_14097"/>
<proteinExistence type="predicted"/>
<feature type="compositionally biased region" description="Basic and acidic residues" evidence="1">
    <location>
        <begin position="17"/>
        <end position="26"/>
    </location>
</feature>
<accession>J3PKN4</accession>
<evidence type="ECO:0000313" key="4">
    <source>
        <dbReference type="Proteomes" id="UP000006039"/>
    </source>
</evidence>
<gene>
    <name evidence="3" type="primary">20354555</name>
    <name evidence="2" type="ORF">GGTG_14097</name>
</gene>
<dbReference type="AlphaFoldDB" id="J3PKN4"/>